<protein>
    <submittedName>
        <fullName evidence="1">Uncharacterized protein</fullName>
    </submittedName>
</protein>
<reference evidence="1" key="1">
    <citation type="submission" date="2020-11" db="EMBL/GenBank/DDBJ databases">
        <title>Adaptations for nitrogen fixation in a non-lichenized fungal sporocarp promotes dispersal by wood-feeding termites.</title>
        <authorList>
            <consortium name="DOE Joint Genome Institute"/>
            <person name="Koch R.A."/>
            <person name="Yoon G."/>
            <person name="Arayal U."/>
            <person name="Lail K."/>
            <person name="Amirebrahimi M."/>
            <person name="Labutti K."/>
            <person name="Lipzen A."/>
            <person name="Riley R."/>
            <person name="Barry K."/>
            <person name="Henrissat B."/>
            <person name="Grigoriev I.V."/>
            <person name="Herr J.R."/>
            <person name="Aime M.C."/>
        </authorList>
    </citation>
    <scope>NUCLEOTIDE SEQUENCE</scope>
    <source>
        <strain evidence="1">MCA 3950</strain>
    </source>
</reference>
<gene>
    <name evidence="1" type="ORF">BT62DRAFT_554995</name>
</gene>
<proteinExistence type="predicted"/>
<evidence type="ECO:0000313" key="2">
    <source>
        <dbReference type="Proteomes" id="UP000812287"/>
    </source>
</evidence>
<evidence type="ECO:0000313" key="1">
    <source>
        <dbReference type="EMBL" id="KAG7441025.1"/>
    </source>
</evidence>
<comment type="caution">
    <text evidence="1">The sequence shown here is derived from an EMBL/GenBank/DDBJ whole genome shotgun (WGS) entry which is preliminary data.</text>
</comment>
<dbReference type="Proteomes" id="UP000812287">
    <property type="component" value="Unassembled WGS sequence"/>
</dbReference>
<dbReference type="EMBL" id="MU250564">
    <property type="protein sequence ID" value="KAG7441025.1"/>
    <property type="molecule type" value="Genomic_DNA"/>
</dbReference>
<organism evidence="1 2">
    <name type="scientific">Guyanagaster necrorhizus</name>
    <dbReference type="NCBI Taxonomy" id="856835"/>
    <lineage>
        <taxon>Eukaryota</taxon>
        <taxon>Fungi</taxon>
        <taxon>Dikarya</taxon>
        <taxon>Basidiomycota</taxon>
        <taxon>Agaricomycotina</taxon>
        <taxon>Agaricomycetes</taxon>
        <taxon>Agaricomycetidae</taxon>
        <taxon>Agaricales</taxon>
        <taxon>Marasmiineae</taxon>
        <taxon>Physalacriaceae</taxon>
        <taxon>Guyanagaster</taxon>
    </lineage>
</organism>
<accession>A0A9P7VI79</accession>
<dbReference type="AlphaFoldDB" id="A0A9P7VI79"/>
<dbReference type="RefSeq" id="XP_043034525.1">
    <property type="nucleotide sequence ID" value="XM_043181375.1"/>
</dbReference>
<sequence length="155" mass="17768">MEMSSAAYANEKHPLPIHTAQDRNPYLMMRLTSSPARRRRHDRFLPFLSRMRKSLCPPPSGHTSLFLVIFQVRQPVKWMVLRWSSYRARISCPLDVFPHARRKWMTTLNVFLTGMTDKASVPGGYSCFTANPAPRDLHPSLTGSSAQLAHRPLNH</sequence>
<keyword evidence="2" id="KW-1185">Reference proteome</keyword>
<name>A0A9P7VI79_9AGAR</name>
<dbReference type="GeneID" id="66103671"/>